<organism evidence="2 3">
    <name type="scientific">Rhizobium wuzhouense</name>
    <dbReference type="NCBI Taxonomy" id="1986026"/>
    <lineage>
        <taxon>Bacteria</taxon>
        <taxon>Pseudomonadati</taxon>
        <taxon>Pseudomonadota</taxon>
        <taxon>Alphaproteobacteria</taxon>
        <taxon>Hyphomicrobiales</taxon>
        <taxon>Rhizobiaceae</taxon>
        <taxon>Rhizobium/Agrobacterium group</taxon>
        <taxon>Rhizobium</taxon>
    </lineage>
</organism>
<comment type="caution">
    <text evidence="2">The sequence shown here is derived from an EMBL/GenBank/DDBJ whole genome shotgun (WGS) entry which is preliminary data.</text>
</comment>
<evidence type="ECO:0000313" key="3">
    <source>
        <dbReference type="Proteomes" id="UP000247536"/>
    </source>
</evidence>
<keyword evidence="1" id="KW-0732">Signal</keyword>
<keyword evidence="3" id="KW-1185">Reference proteome</keyword>
<sequence length="192" mass="20712">MGDKMRRIVLTALISAAAFPSFADLASDFAACKAEADSLKRLTCFDAISSVGVTSAAMSGGSNAKLNSSPIELTKATLRVQEKDFQRQVFNRRVELHPTFKNGTKKTLVAVEHTLQIQDAFGALVVNITSQLDIKIGPGKTAESDSFYLWEDNPFISDEPFDKLQGPVSTGVAKATLRVTKAVFSDGSVESY</sequence>
<feature type="chain" id="PRO_5045462110" description="Type VI secretion system tube protein Hcp" evidence="1">
    <location>
        <begin position="24"/>
        <end position="192"/>
    </location>
</feature>
<proteinExistence type="predicted"/>
<dbReference type="EMBL" id="QJRY01000008">
    <property type="protein sequence ID" value="PYB70661.1"/>
    <property type="molecule type" value="Genomic_DNA"/>
</dbReference>
<evidence type="ECO:0000313" key="2">
    <source>
        <dbReference type="EMBL" id="PYB70661.1"/>
    </source>
</evidence>
<reference evidence="2 3" key="1">
    <citation type="submission" date="2018-06" db="EMBL/GenBank/DDBJ databases">
        <title>Rhizobium wuzhouense sp. nov., isolated from roots of Oryza officinalis.</title>
        <authorList>
            <person name="Yuan T."/>
        </authorList>
    </citation>
    <scope>NUCLEOTIDE SEQUENCE [LARGE SCALE GENOMIC DNA]</scope>
    <source>
        <strain evidence="2 3">W44</strain>
    </source>
</reference>
<feature type="signal peptide" evidence="1">
    <location>
        <begin position="1"/>
        <end position="23"/>
    </location>
</feature>
<evidence type="ECO:0008006" key="4">
    <source>
        <dbReference type="Google" id="ProtNLM"/>
    </source>
</evidence>
<name>A0ABX5NNE1_9HYPH</name>
<dbReference type="Proteomes" id="UP000247536">
    <property type="component" value="Unassembled WGS sequence"/>
</dbReference>
<gene>
    <name evidence="2" type="ORF">DMY87_19445</name>
</gene>
<accession>A0ABX5NNE1</accession>
<evidence type="ECO:0000256" key="1">
    <source>
        <dbReference type="SAM" id="SignalP"/>
    </source>
</evidence>
<protein>
    <recommendedName>
        <fullName evidence="4">Type VI secretion system tube protein Hcp</fullName>
    </recommendedName>
</protein>